<dbReference type="Pfam" id="PF02021">
    <property type="entry name" value="UPF0102"/>
    <property type="match status" value="1"/>
</dbReference>
<gene>
    <name evidence="3" type="ORF">A2945_02105</name>
</gene>
<dbReference type="PANTHER" id="PTHR34039:SF1">
    <property type="entry name" value="UPF0102 PROTEIN YRAN"/>
    <property type="match status" value="1"/>
</dbReference>
<reference evidence="3 4" key="1">
    <citation type="journal article" date="2016" name="Nat. Commun.">
        <title>Thousands of microbial genomes shed light on interconnected biogeochemical processes in an aquifer system.</title>
        <authorList>
            <person name="Anantharaman K."/>
            <person name="Brown C.T."/>
            <person name="Hug L.A."/>
            <person name="Sharon I."/>
            <person name="Castelle C.J."/>
            <person name="Probst A.J."/>
            <person name="Thomas B.C."/>
            <person name="Singh A."/>
            <person name="Wilkins M.J."/>
            <person name="Karaoz U."/>
            <person name="Brodie E.L."/>
            <person name="Williams K.H."/>
            <person name="Hubbard S.S."/>
            <person name="Banfield J.F."/>
        </authorList>
    </citation>
    <scope>NUCLEOTIDE SEQUENCE [LARGE SCALE GENOMIC DNA]</scope>
</reference>
<dbReference type="InterPro" id="IPR011856">
    <property type="entry name" value="tRNA_endonuc-like_dom_sf"/>
</dbReference>
<comment type="similarity">
    <text evidence="1 2">Belongs to the UPF0102 family.</text>
</comment>
<dbReference type="InterPro" id="IPR003509">
    <property type="entry name" value="UPF0102_YraN-like"/>
</dbReference>
<comment type="caution">
    <text evidence="3">The sequence shown here is derived from an EMBL/GenBank/DDBJ whole genome shotgun (WGS) entry which is preliminary data.</text>
</comment>
<name>A0A1G2CH79_9BACT</name>
<evidence type="ECO:0000313" key="3">
    <source>
        <dbReference type="EMBL" id="OGY99767.1"/>
    </source>
</evidence>
<dbReference type="PANTHER" id="PTHR34039">
    <property type="entry name" value="UPF0102 PROTEIN YRAN"/>
    <property type="match status" value="1"/>
</dbReference>
<dbReference type="AlphaFoldDB" id="A0A1G2CH79"/>
<dbReference type="STRING" id="1798650.A2945_02105"/>
<dbReference type="Gene3D" id="3.40.1350.10">
    <property type="match status" value="1"/>
</dbReference>
<sequence>MGKARKSEIGKSGEDAACAYLVGKKYGVLGRNYREKWDEIDIIARAPDETLVFVEAKTFGAESGIGLVPEDNMTVAKLKKLRRACEAFAGKRQGLINERRGWRIDLLAIVLGGGPEPSIRHYENI</sequence>
<accession>A0A1G2CH79</accession>
<evidence type="ECO:0000256" key="2">
    <source>
        <dbReference type="HAMAP-Rule" id="MF_00048"/>
    </source>
</evidence>
<dbReference type="EMBL" id="MHLA01000013">
    <property type="protein sequence ID" value="OGY99767.1"/>
    <property type="molecule type" value="Genomic_DNA"/>
</dbReference>
<organism evidence="3 4">
    <name type="scientific">Candidatus Liptonbacteria bacterium RIFCSPLOWO2_01_FULL_52_25</name>
    <dbReference type="NCBI Taxonomy" id="1798650"/>
    <lineage>
        <taxon>Bacteria</taxon>
        <taxon>Candidatus Liptoniibacteriota</taxon>
    </lineage>
</organism>
<dbReference type="SUPFAM" id="SSF52980">
    <property type="entry name" value="Restriction endonuclease-like"/>
    <property type="match status" value="1"/>
</dbReference>
<dbReference type="GO" id="GO:0003676">
    <property type="term" value="F:nucleic acid binding"/>
    <property type="evidence" value="ECO:0007669"/>
    <property type="project" value="InterPro"/>
</dbReference>
<dbReference type="Proteomes" id="UP000178880">
    <property type="component" value="Unassembled WGS sequence"/>
</dbReference>
<evidence type="ECO:0000313" key="4">
    <source>
        <dbReference type="Proteomes" id="UP000178880"/>
    </source>
</evidence>
<proteinExistence type="inferred from homology"/>
<dbReference type="InterPro" id="IPR011335">
    <property type="entry name" value="Restrct_endonuc-II-like"/>
</dbReference>
<protein>
    <recommendedName>
        <fullName evidence="2">UPF0102 protein A2945_02105</fullName>
    </recommendedName>
</protein>
<dbReference type="HAMAP" id="MF_00048">
    <property type="entry name" value="UPF0102"/>
    <property type="match status" value="1"/>
</dbReference>
<evidence type="ECO:0000256" key="1">
    <source>
        <dbReference type="ARBA" id="ARBA00006738"/>
    </source>
</evidence>